<accession>A0A2G8KFC0</accession>
<keyword evidence="3" id="KW-1185">Reference proteome</keyword>
<evidence type="ECO:0000313" key="2">
    <source>
        <dbReference type="EMBL" id="PIK46665.1"/>
    </source>
</evidence>
<dbReference type="OrthoDB" id="191139at2759"/>
<dbReference type="SUPFAM" id="SSF51735">
    <property type="entry name" value="NAD(P)-binding Rossmann-fold domains"/>
    <property type="match status" value="1"/>
</dbReference>
<dbReference type="STRING" id="307972.A0A2G8KFC0"/>
<comment type="caution">
    <text evidence="2">The sequence shown here is derived from an EMBL/GenBank/DDBJ whole genome shotgun (WGS) entry which is preliminary data.</text>
</comment>
<dbReference type="PRINTS" id="PR00081">
    <property type="entry name" value="GDHRDH"/>
</dbReference>
<evidence type="ECO:0000313" key="3">
    <source>
        <dbReference type="Proteomes" id="UP000230750"/>
    </source>
</evidence>
<keyword evidence="1" id="KW-0560">Oxidoreductase</keyword>
<reference evidence="2 3" key="1">
    <citation type="journal article" date="2017" name="PLoS Biol.">
        <title>The sea cucumber genome provides insights into morphological evolution and visceral regeneration.</title>
        <authorList>
            <person name="Zhang X."/>
            <person name="Sun L."/>
            <person name="Yuan J."/>
            <person name="Sun Y."/>
            <person name="Gao Y."/>
            <person name="Zhang L."/>
            <person name="Li S."/>
            <person name="Dai H."/>
            <person name="Hamel J.F."/>
            <person name="Liu C."/>
            <person name="Yu Y."/>
            <person name="Liu S."/>
            <person name="Lin W."/>
            <person name="Guo K."/>
            <person name="Jin S."/>
            <person name="Xu P."/>
            <person name="Storey K.B."/>
            <person name="Huan P."/>
            <person name="Zhang T."/>
            <person name="Zhou Y."/>
            <person name="Zhang J."/>
            <person name="Lin C."/>
            <person name="Li X."/>
            <person name="Xing L."/>
            <person name="Huo D."/>
            <person name="Sun M."/>
            <person name="Wang L."/>
            <person name="Mercier A."/>
            <person name="Li F."/>
            <person name="Yang H."/>
            <person name="Xiang J."/>
        </authorList>
    </citation>
    <scope>NUCLEOTIDE SEQUENCE [LARGE SCALE GENOMIC DNA]</scope>
    <source>
        <strain evidence="2">Shaxun</strain>
        <tissue evidence="2">Muscle</tissue>
    </source>
</reference>
<evidence type="ECO:0000256" key="1">
    <source>
        <dbReference type="ARBA" id="ARBA00023002"/>
    </source>
</evidence>
<organism evidence="2 3">
    <name type="scientific">Stichopus japonicus</name>
    <name type="common">Sea cucumber</name>
    <dbReference type="NCBI Taxonomy" id="307972"/>
    <lineage>
        <taxon>Eukaryota</taxon>
        <taxon>Metazoa</taxon>
        <taxon>Echinodermata</taxon>
        <taxon>Eleutherozoa</taxon>
        <taxon>Echinozoa</taxon>
        <taxon>Holothuroidea</taxon>
        <taxon>Aspidochirotacea</taxon>
        <taxon>Aspidochirotida</taxon>
        <taxon>Stichopodidae</taxon>
        <taxon>Apostichopus</taxon>
    </lineage>
</organism>
<dbReference type="Pfam" id="PF00106">
    <property type="entry name" value="adh_short"/>
    <property type="match status" value="1"/>
</dbReference>
<gene>
    <name evidence="2" type="ORF">BSL78_16450</name>
</gene>
<dbReference type="Proteomes" id="UP000230750">
    <property type="component" value="Unassembled WGS sequence"/>
</dbReference>
<dbReference type="PANTHER" id="PTHR43157:SF31">
    <property type="entry name" value="PHOSPHATIDYLINOSITOL-GLYCAN BIOSYNTHESIS CLASS F PROTEIN"/>
    <property type="match status" value="1"/>
</dbReference>
<name>A0A2G8KFC0_STIJA</name>
<dbReference type="EMBL" id="MRZV01000628">
    <property type="protein sequence ID" value="PIK46665.1"/>
    <property type="molecule type" value="Genomic_DNA"/>
</dbReference>
<dbReference type="InterPro" id="IPR002347">
    <property type="entry name" value="SDR_fam"/>
</dbReference>
<dbReference type="GO" id="GO:0016491">
    <property type="term" value="F:oxidoreductase activity"/>
    <property type="evidence" value="ECO:0007669"/>
    <property type="project" value="UniProtKB-KW"/>
</dbReference>
<sequence>MLGYWSRYCPNVKVMGRECPSVRGLGPRVSQCASSGIGKETARVLASRGARVILACRDRARGVEVENELRAETGSKSIVFMQLDLSSFTSIRQFASEFLTQEQQLHVLINNAGTINANNYQTTEGYELSFGVNHLGHFLLTNLLMDRLNESTPSRVVNVSSLAYRLGVLNFDNLTQSEGRIKSYTRSKLANILFTESWLLNWKTPG</sequence>
<proteinExistence type="predicted"/>
<dbReference type="Gene3D" id="3.40.50.720">
    <property type="entry name" value="NAD(P)-binding Rossmann-like Domain"/>
    <property type="match status" value="1"/>
</dbReference>
<dbReference type="PANTHER" id="PTHR43157">
    <property type="entry name" value="PHOSPHATIDYLINOSITOL-GLYCAN BIOSYNTHESIS CLASS F PROTEIN-RELATED"/>
    <property type="match status" value="1"/>
</dbReference>
<dbReference type="InterPro" id="IPR036291">
    <property type="entry name" value="NAD(P)-bd_dom_sf"/>
</dbReference>
<protein>
    <submittedName>
        <fullName evidence="2">Putative retinol dehydrogenase 12</fullName>
    </submittedName>
</protein>
<dbReference type="AlphaFoldDB" id="A0A2G8KFC0"/>